<dbReference type="PDB" id="8GTC">
    <property type="method" value="EM"/>
    <property type="resolution" value="4.50 A"/>
    <property type="chains" value="A/B/C/D/E/F=1-130"/>
</dbReference>
<reference evidence="1" key="1">
    <citation type="submission" date="2019-05" db="EMBL/GenBank/DDBJ databases">
        <title>A newly isolated roseophage represents a distinct member of Siphoviridae family.</title>
        <authorList>
            <person name="Cai L."/>
            <person name="Jiao N."/>
            <person name="Zhang R."/>
        </authorList>
    </citation>
    <scope>NUCLEOTIDE SEQUENCE</scope>
</reference>
<protein>
    <submittedName>
        <fullName evidence="1">Major tail protein</fullName>
    </submittedName>
</protein>
<evidence type="ECO:0000313" key="1">
    <source>
        <dbReference type="EMBL" id="QDF14258.1"/>
    </source>
</evidence>
<evidence type="ECO:0007829" key="2">
    <source>
        <dbReference type="PDB" id="8GTB"/>
    </source>
</evidence>
<name>A0ACD6BAB4_9CAUD</name>
<dbReference type="PDB" id="8GTB">
    <property type="method" value="EM"/>
    <property type="resolution" value="3.43 A"/>
    <property type="chains" value="A/B/C/D/E/F/G/H/I/J/K/L/M/N/O/P/Q/R=1-130"/>
</dbReference>
<evidence type="ECO:0007829" key="3">
    <source>
        <dbReference type="PDB" id="8GTC"/>
    </source>
</evidence>
<accession>A0ACD6BAB4</accession>
<reference evidence="2 3" key="2">
    <citation type="journal article" date="2023" name="Nat. Commun.">
        <title>Structure and proposed DNA delivery mechanism of a marine roseophage.</title>
        <authorList>
            <person name="Huang Y."/>
            <person name="Sun H."/>
            <person name="Wei S."/>
            <person name="Cai L."/>
            <person name="Liu L."/>
            <person name="Jiang Y."/>
            <person name="Xin J."/>
            <person name="Chen Z."/>
            <person name="Que Y."/>
            <person name="Kong Z."/>
            <person name="Li T."/>
            <person name="Yu H."/>
            <person name="Zhang J."/>
            <person name="Gu Y."/>
            <person name="Zheng Q."/>
            <person name="Li S."/>
            <person name="Zhang R."/>
            <person name="Xia N."/>
        </authorList>
    </citation>
    <scope>STRUCTURE BY ELECTRON MICROSCOPY (3.43 ANGSTROMS) OF 1-130</scope>
</reference>
<dbReference type="PDB" id="8GTF">
    <property type="method" value="EM"/>
    <property type="resolution" value="6.60 A"/>
    <property type="chains" value="e/f/g/h/i/j=1-130"/>
</dbReference>
<sequence length="130" mass="13564">MLKGKDGVVKNASTGDSIGHLQSWALDTQRDEVSGWGMGDDAERAFTTVGRASGNFEVYLDPADPSDDLEPGDLVDLELYPGGESTGSGYRSVAGALILSTAESASKDGIPMLTVNWRTSGALPQKATVS</sequence>
<organism evidence="1">
    <name type="scientific">Dinoroseobacter phage vB_DshS-R4C</name>
    <dbReference type="NCBI Taxonomy" id="2590919"/>
    <lineage>
        <taxon>Viruses</taxon>
        <taxon>Duplodnaviria</taxon>
        <taxon>Heunggongvirae</taxon>
        <taxon>Uroviricota</taxon>
        <taxon>Caudoviricetes</taxon>
    </lineage>
</organism>
<proteinExistence type="evidence at protein level"/>
<dbReference type="EMBL" id="MK882925">
    <property type="protein sequence ID" value="QDF14258.1"/>
    <property type="molecule type" value="Genomic_DNA"/>
</dbReference>
<keyword evidence="2 3" id="KW-0002">3D-structure</keyword>
<accession>A0A4Y6EGR9</accession>
<gene>
    <name evidence="1" type="ORF">vBDshSR4C_010</name>
</gene>